<evidence type="ECO:0000256" key="3">
    <source>
        <dbReference type="ARBA" id="ARBA00022670"/>
    </source>
</evidence>
<dbReference type="InterPro" id="IPR010275">
    <property type="entry name" value="MepK"/>
</dbReference>
<evidence type="ECO:0000256" key="8">
    <source>
        <dbReference type="ARBA" id="ARBA00023049"/>
    </source>
</evidence>
<dbReference type="GO" id="GO:0006508">
    <property type="term" value="P:proteolysis"/>
    <property type="evidence" value="ECO:0007669"/>
    <property type="project" value="UniProtKB-KW"/>
</dbReference>
<evidence type="ECO:0000256" key="9">
    <source>
        <dbReference type="ARBA" id="ARBA00023316"/>
    </source>
</evidence>
<feature type="region of interest" description="Disordered" evidence="12">
    <location>
        <begin position="222"/>
        <end position="280"/>
    </location>
</feature>
<dbReference type="CDD" id="cd14844">
    <property type="entry name" value="Zn-DD-carboxypeptidase_like"/>
    <property type="match status" value="1"/>
</dbReference>
<evidence type="ECO:0000256" key="5">
    <source>
        <dbReference type="ARBA" id="ARBA00022729"/>
    </source>
</evidence>
<organism evidence="13 14">
    <name type="scientific">Roseibium polysiphoniae</name>
    <dbReference type="NCBI Taxonomy" id="2571221"/>
    <lineage>
        <taxon>Bacteria</taxon>
        <taxon>Pseudomonadati</taxon>
        <taxon>Pseudomonadota</taxon>
        <taxon>Alphaproteobacteria</taxon>
        <taxon>Hyphomicrobiales</taxon>
        <taxon>Stappiaceae</taxon>
        <taxon>Roseibium</taxon>
    </lineage>
</organism>
<dbReference type="GO" id="GO:0071555">
    <property type="term" value="P:cell wall organization"/>
    <property type="evidence" value="ECO:0007669"/>
    <property type="project" value="UniProtKB-KW"/>
</dbReference>
<evidence type="ECO:0000256" key="1">
    <source>
        <dbReference type="ARBA" id="ARBA00001947"/>
    </source>
</evidence>
<dbReference type="Gene3D" id="3.30.1380.10">
    <property type="match status" value="1"/>
</dbReference>
<keyword evidence="3" id="KW-0645">Protease</keyword>
<comment type="pathway">
    <text evidence="2">Cell wall biogenesis; cell wall polysaccharide biosynthesis.</text>
</comment>
<dbReference type="PANTHER" id="PTHR37425:SF1">
    <property type="entry name" value="OUTER MEMBRANE PROTEIN"/>
    <property type="match status" value="1"/>
</dbReference>
<keyword evidence="4" id="KW-0479">Metal-binding</keyword>
<dbReference type="Proteomes" id="UP000705379">
    <property type="component" value="Unassembled WGS sequence"/>
</dbReference>
<evidence type="ECO:0000256" key="7">
    <source>
        <dbReference type="ARBA" id="ARBA00022833"/>
    </source>
</evidence>
<evidence type="ECO:0000256" key="12">
    <source>
        <dbReference type="SAM" id="MobiDB-lite"/>
    </source>
</evidence>
<comment type="cofactor">
    <cofactor evidence="1">
        <name>Zn(2+)</name>
        <dbReference type="ChEBI" id="CHEBI:29105"/>
    </cofactor>
</comment>
<keyword evidence="8" id="KW-0482">Metalloprotease</keyword>
<feature type="region of interest" description="Disordered" evidence="12">
    <location>
        <begin position="293"/>
        <end position="349"/>
    </location>
</feature>
<keyword evidence="5" id="KW-0732">Signal</keyword>
<evidence type="ECO:0000313" key="14">
    <source>
        <dbReference type="Proteomes" id="UP000705379"/>
    </source>
</evidence>
<dbReference type="PANTHER" id="PTHR37425">
    <property type="match status" value="1"/>
</dbReference>
<accession>A0A944CEA8</accession>
<reference evidence="13" key="1">
    <citation type="submission" date="2018-08" db="EMBL/GenBank/DDBJ databases">
        <authorList>
            <person name="Jin W."/>
            <person name="Wang H."/>
            <person name="Yang Y."/>
            <person name="Li M."/>
            <person name="Liu J."/>
        </authorList>
    </citation>
    <scope>NUCLEOTIDE SEQUENCE</scope>
    <source>
        <strain evidence="13">AESS21</strain>
    </source>
</reference>
<keyword evidence="7" id="KW-0862">Zinc</keyword>
<reference evidence="13" key="2">
    <citation type="journal article" date="2021" name="Microorganisms">
        <title>Bacterial Dimethylsulfoniopropionate Biosynthesis in the East China Sea.</title>
        <authorList>
            <person name="Liu J."/>
            <person name="Zhang Y."/>
            <person name="Liu J."/>
            <person name="Zhong H."/>
            <person name="Williams B.T."/>
            <person name="Zheng Y."/>
            <person name="Curson A.R.J."/>
            <person name="Sun C."/>
            <person name="Sun H."/>
            <person name="Song D."/>
            <person name="Wagner Mackenzie B."/>
            <person name="Bermejo Martinez A."/>
            <person name="Todd J.D."/>
            <person name="Zhang X.H."/>
        </authorList>
    </citation>
    <scope>NUCLEOTIDE SEQUENCE</scope>
    <source>
        <strain evidence="13">AESS21</strain>
    </source>
</reference>
<comment type="similarity">
    <text evidence="10">Belongs to the peptidase M15 family.</text>
</comment>
<evidence type="ECO:0000256" key="6">
    <source>
        <dbReference type="ARBA" id="ARBA00022801"/>
    </source>
</evidence>
<dbReference type="EMBL" id="QTKU01000002">
    <property type="protein sequence ID" value="MBS8261002.1"/>
    <property type="molecule type" value="Genomic_DNA"/>
</dbReference>
<dbReference type="Pfam" id="PF05951">
    <property type="entry name" value="Peptidase_M15_2"/>
    <property type="match status" value="1"/>
</dbReference>
<dbReference type="AlphaFoldDB" id="A0A944CEA8"/>
<evidence type="ECO:0000256" key="2">
    <source>
        <dbReference type="ARBA" id="ARBA00004776"/>
    </source>
</evidence>
<keyword evidence="6" id="KW-0378">Hydrolase</keyword>
<dbReference type="GO" id="GO:0046872">
    <property type="term" value="F:metal ion binding"/>
    <property type="evidence" value="ECO:0007669"/>
    <property type="project" value="UniProtKB-KW"/>
</dbReference>
<dbReference type="GO" id="GO:0008237">
    <property type="term" value="F:metallopeptidase activity"/>
    <property type="evidence" value="ECO:0007669"/>
    <property type="project" value="UniProtKB-KW"/>
</dbReference>
<evidence type="ECO:0000256" key="4">
    <source>
        <dbReference type="ARBA" id="ARBA00022723"/>
    </source>
</evidence>
<gene>
    <name evidence="13" type="ORF">DYI23_12290</name>
</gene>
<evidence type="ECO:0000256" key="11">
    <source>
        <dbReference type="ARBA" id="ARBA00093666"/>
    </source>
</evidence>
<sequence>MRKRLVGFDAVRGLQRVATLLCLLASLPILAIGTASAETRTLKLYNTHTKERVEVTFKKNGRYIPSGLREANRFLRDWRRNEITNIDPKLLDLVWEVYQKVRGKQPIYVVSSYRSPATNNMLRKRSRGVAKNSQHTLGKAMDFYIPGVNLAKLRATGLRQEVGGVGYYPRSGSPFVHMDTGSVRHWPRMSRSQLAKVFPDGKTLHFPSDGKPMKGYKLALAESKSGKKRSNSPTIIASRSPAPVVRSGGTTGQSARNSGDIVRPAPAETQASGGGNLLASLFRNNNSNDVAQRSRVAAVRPNDAPLPPGALPGVRRSGDNSSPAQAAAPVTEAPPIPVVKEGSEPEVAPQADDRIIVAGIVPSSKPSLAPEVPAQADAATQLASAAAPNTLDSQRVALEQGITPTPPAPLADSSRFDVATKLPAQKPADQLVAATQAAALDEQSISGNVPVPPVAPATDPVAAIVAATGGGTVSPASDTLAPATLAYASATAVPSLSKPASAPRSTSSLEAPQLPRPGAATNAVARSVSGRIPLDEIKDPLAGFAGLPDKTEPRLISGSGTTRHGLFASLSHPKQRTLENFLAPGNRFVSGGFEIFPYGALRTDRFDGPAVIVLPVTFAR</sequence>
<evidence type="ECO:0000256" key="10">
    <source>
        <dbReference type="ARBA" id="ARBA00093448"/>
    </source>
</evidence>
<comment type="caution">
    <text evidence="13">The sequence shown here is derived from an EMBL/GenBank/DDBJ whole genome shotgun (WGS) entry which is preliminary data.</text>
</comment>
<dbReference type="InterPro" id="IPR009045">
    <property type="entry name" value="Zn_M74/Hedgehog-like"/>
</dbReference>
<protein>
    <recommendedName>
        <fullName evidence="11">Murein endopeptidase K</fullName>
    </recommendedName>
</protein>
<evidence type="ECO:0000313" key="13">
    <source>
        <dbReference type="EMBL" id="MBS8261002.1"/>
    </source>
</evidence>
<name>A0A944CEA8_9HYPH</name>
<keyword evidence="9" id="KW-0961">Cell wall biogenesis/degradation</keyword>
<proteinExistence type="inferred from homology"/>
<dbReference type="SUPFAM" id="SSF55166">
    <property type="entry name" value="Hedgehog/DD-peptidase"/>
    <property type="match status" value="1"/>
</dbReference>
<feature type="region of interest" description="Disordered" evidence="12">
    <location>
        <begin position="494"/>
        <end position="522"/>
    </location>
</feature>